<accession>A0A366HMB0</accession>
<evidence type="ECO:0000313" key="1">
    <source>
        <dbReference type="EMBL" id="RBP43351.1"/>
    </source>
</evidence>
<dbReference type="EMBL" id="QNRQ01000001">
    <property type="protein sequence ID" value="RBP43351.1"/>
    <property type="molecule type" value="Genomic_DNA"/>
</dbReference>
<sequence>MTYETNQSILSAIREVERWVHTEGTSPKPAAIAQEIVRIGKDIGGTKQRALLAAFGLLAGGLEINPHNIAWLIQDGYVGYPTAPTFDI</sequence>
<evidence type="ECO:0000313" key="2">
    <source>
        <dbReference type="Proteomes" id="UP000253628"/>
    </source>
</evidence>
<protein>
    <submittedName>
        <fullName evidence="1">Uncharacterized protein</fullName>
    </submittedName>
</protein>
<reference evidence="1 2" key="1">
    <citation type="submission" date="2018-06" db="EMBL/GenBank/DDBJ databases">
        <title>Genomic Encyclopedia of Type Strains, Phase IV (KMG-IV): sequencing the most valuable type-strain genomes for metagenomic binning, comparative biology and taxonomic classification.</title>
        <authorList>
            <person name="Goeker M."/>
        </authorList>
    </citation>
    <scope>NUCLEOTIDE SEQUENCE [LARGE SCALE GENOMIC DNA]</scope>
    <source>
        <strain evidence="1 2">DSM 25520</strain>
    </source>
</reference>
<dbReference type="RefSeq" id="WP_113931632.1">
    <property type="nucleotide sequence ID" value="NZ_JACCEU010000001.1"/>
</dbReference>
<dbReference type="Proteomes" id="UP000253628">
    <property type="component" value="Unassembled WGS sequence"/>
</dbReference>
<organism evidence="1 2">
    <name type="scientific">Eoetvoesiella caeni</name>
    <dbReference type="NCBI Taxonomy" id="645616"/>
    <lineage>
        <taxon>Bacteria</taxon>
        <taxon>Pseudomonadati</taxon>
        <taxon>Pseudomonadota</taxon>
        <taxon>Betaproteobacteria</taxon>
        <taxon>Burkholderiales</taxon>
        <taxon>Alcaligenaceae</taxon>
        <taxon>Eoetvoesiella</taxon>
    </lineage>
</organism>
<name>A0A366HMB0_9BURK</name>
<keyword evidence="2" id="KW-1185">Reference proteome</keyword>
<proteinExistence type="predicted"/>
<dbReference type="AlphaFoldDB" id="A0A366HMB0"/>
<dbReference type="OrthoDB" id="10016628at2"/>
<comment type="caution">
    <text evidence="1">The sequence shown here is derived from an EMBL/GenBank/DDBJ whole genome shotgun (WGS) entry which is preliminary data.</text>
</comment>
<gene>
    <name evidence="1" type="ORF">DFR37_101482</name>
</gene>